<dbReference type="InterPro" id="IPR002156">
    <property type="entry name" value="RNaseH_domain"/>
</dbReference>
<evidence type="ECO:0000313" key="3">
    <source>
        <dbReference type="EnsemblPlants" id="cds.evm.model.04.891"/>
    </source>
</evidence>
<dbReference type="OMA" id="WNNRYIR"/>
<dbReference type="GO" id="GO:0003676">
    <property type="term" value="F:nucleic acid binding"/>
    <property type="evidence" value="ECO:0007669"/>
    <property type="project" value="InterPro"/>
</dbReference>
<dbReference type="InterPro" id="IPR012337">
    <property type="entry name" value="RNaseH-like_sf"/>
</dbReference>
<dbReference type="SUPFAM" id="SSF56672">
    <property type="entry name" value="DNA/RNA polymerases"/>
    <property type="match status" value="1"/>
</dbReference>
<proteinExistence type="predicted"/>
<evidence type="ECO:0000259" key="2">
    <source>
        <dbReference type="PROSITE" id="PS50878"/>
    </source>
</evidence>
<feature type="domain" description="Reverse transcriptase" evidence="2">
    <location>
        <begin position="190"/>
        <end position="472"/>
    </location>
</feature>
<reference evidence="3" key="2">
    <citation type="submission" date="2021-03" db="UniProtKB">
        <authorList>
            <consortium name="EnsemblPlants"/>
        </authorList>
    </citation>
    <scope>IDENTIFICATION</scope>
</reference>
<name>A0A803PJ47_CANSA</name>
<feature type="region of interest" description="Disordered" evidence="1">
    <location>
        <begin position="1"/>
        <end position="28"/>
    </location>
</feature>
<dbReference type="PANTHER" id="PTHR33116:SF86">
    <property type="entry name" value="REVERSE TRANSCRIPTASE DOMAIN-CONTAINING PROTEIN"/>
    <property type="match status" value="1"/>
</dbReference>
<sequence length="1033" mass="115955">MNLPDGSQWLRKPKVVSSSSLMNSGAGWKAQGLTPKFPNLEDPINGIGGGNQGTLLHENDSAIMTKGKNIAHDLEPYSNVAASGQKAGEGLIDEVADLGQKSITPNNEECVIIDSKRRRVGVNEDGTISSEDELVILIMLHLNPVSTEEVKATLFDMNPDKSPGPDGMTPAFYQKSWAIVVADVVANVQNFFASGEMLPGFNDTNLVLIPKKKNSIVMGHLRPIALCYVLYKIVSKVLANRLKGLLDQIISPFQSTFIPSRLILDNILVSFEVLHYLKRKSQGKKGYMALKLDMSNAYDRVEWPFLETILLKMGFHQRWINLIMACVRSVQYHIVHDGQRLGPVLATRGIRQGDPLSPYLFILCAEGFSALILRYETNRWIHGCKIARSAPTISHMFFADDSYLYCQASEVEALYIIEQLRKFELASGQKVNVAKSSIFFSANIDDGMRDRIMRITGMVQVDENSTYLGLPSTMGRNKSAVLGFLKDRVRKRVESWDAKMLSRAGKEILIKTVTQALPSYAMSVFLLPLKVCRELERILCSCWWRSSPIHGKGISWESWDRMVVHKHSGGMGFRSLHDHNIAMLGKQGWRLLTYESSLVRRIFKARYYPLGSFLDASIGNNPSYVWRSIFESQSLIKSGARWSIANGSLVDVLNQPWLMDKDNLYITSSHPTLLHAKVSQLMAPNERRWDEDIINDLFSDVDRELVKGVVISSSREFDNRYWFFEASGQYSVKSAYKRLQVVNGRWIGGDNSGLWRKLWNLKIPAKISVFLWRACRNNRPTRINLLVRHVDVPSVCPFCHLHDETVEHVIVDCSVAVIGWAIWKARNELVRNNKQPVASTVVQSALAYFDQWKSVKSQSFESDMPAGVVSSPRWVPPLLNTIKVNIDASIFASENRFGFGWLARDHEGRVLFASAVAHQVAVEPVMAEAIGLKEVLSWLKTNDYPQVVVESDCQVLINAIQNKVTMYYPFGLIVVDCVSLLNVLRSVTLNFVRRSANKAANFLARNAGSYAGRSYSGGLVPTDLQAIIVADLQ</sequence>
<evidence type="ECO:0000313" key="4">
    <source>
        <dbReference type="Proteomes" id="UP000596661"/>
    </source>
</evidence>
<dbReference type="InterPro" id="IPR036397">
    <property type="entry name" value="RNaseH_sf"/>
</dbReference>
<dbReference type="InterPro" id="IPR043502">
    <property type="entry name" value="DNA/RNA_pol_sf"/>
</dbReference>
<dbReference type="Pfam" id="PF13456">
    <property type="entry name" value="RVT_3"/>
    <property type="match status" value="1"/>
</dbReference>
<evidence type="ECO:0000256" key="1">
    <source>
        <dbReference type="SAM" id="MobiDB-lite"/>
    </source>
</evidence>
<organism evidence="3 4">
    <name type="scientific">Cannabis sativa</name>
    <name type="common">Hemp</name>
    <name type="synonym">Marijuana</name>
    <dbReference type="NCBI Taxonomy" id="3483"/>
    <lineage>
        <taxon>Eukaryota</taxon>
        <taxon>Viridiplantae</taxon>
        <taxon>Streptophyta</taxon>
        <taxon>Embryophyta</taxon>
        <taxon>Tracheophyta</taxon>
        <taxon>Spermatophyta</taxon>
        <taxon>Magnoliopsida</taxon>
        <taxon>eudicotyledons</taxon>
        <taxon>Gunneridae</taxon>
        <taxon>Pentapetalae</taxon>
        <taxon>rosids</taxon>
        <taxon>fabids</taxon>
        <taxon>Rosales</taxon>
        <taxon>Cannabaceae</taxon>
        <taxon>Cannabis</taxon>
    </lineage>
</organism>
<dbReference type="Pfam" id="PF13966">
    <property type="entry name" value="zf-RVT"/>
    <property type="match status" value="1"/>
</dbReference>
<dbReference type="InterPro" id="IPR000477">
    <property type="entry name" value="RT_dom"/>
</dbReference>
<dbReference type="Gene3D" id="3.30.420.10">
    <property type="entry name" value="Ribonuclease H-like superfamily/Ribonuclease H"/>
    <property type="match status" value="1"/>
</dbReference>
<dbReference type="InterPro" id="IPR044730">
    <property type="entry name" value="RNase_H-like_dom_plant"/>
</dbReference>
<dbReference type="EMBL" id="UZAU01000369">
    <property type="status" value="NOT_ANNOTATED_CDS"/>
    <property type="molecule type" value="Genomic_DNA"/>
</dbReference>
<keyword evidence="4" id="KW-1185">Reference proteome</keyword>
<dbReference type="SUPFAM" id="SSF53098">
    <property type="entry name" value="Ribonuclease H-like"/>
    <property type="match status" value="1"/>
</dbReference>
<dbReference type="AlphaFoldDB" id="A0A803PJ47"/>
<accession>A0A803PJ47</accession>
<dbReference type="GO" id="GO:0004523">
    <property type="term" value="F:RNA-DNA hybrid ribonuclease activity"/>
    <property type="evidence" value="ECO:0007669"/>
    <property type="project" value="InterPro"/>
</dbReference>
<reference evidence="3" key="1">
    <citation type="submission" date="2018-11" db="EMBL/GenBank/DDBJ databases">
        <authorList>
            <person name="Grassa J C."/>
        </authorList>
    </citation>
    <scope>NUCLEOTIDE SEQUENCE [LARGE SCALE GENOMIC DNA]</scope>
</reference>
<protein>
    <recommendedName>
        <fullName evidence="2">Reverse transcriptase domain-containing protein</fullName>
    </recommendedName>
</protein>
<dbReference type="EnsemblPlants" id="evm.model.04.891">
    <property type="protein sequence ID" value="cds.evm.model.04.891"/>
    <property type="gene ID" value="evm.TU.04.891"/>
</dbReference>
<dbReference type="InterPro" id="IPR026960">
    <property type="entry name" value="RVT-Znf"/>
</dbReference>
<dbReference type="Gramene" id="evm.model.04.891">
    <property type="protein sequence ID" value="cds.evm.model.04.891"/>
    <property type="gene ID" value="evm.TU.04.891"/>
</dbReference>
<dbReference type="PANTHER" id="PTHR33116">
    <property type="entry name" value="REVERSE TRANSCRIPTASE ZINC-BINDING DOMAIN-CONTAINING PROTEIN-RELATED-RELATED"/>
    <property type="match status" value="1"/>
</dbReference>
<dbReference type="CDD" id="cd06222">
    <property type="entry name" value="RNase_H_like"/>
    <property type="match status" value="1"/>
</dbReference>
<dbReference type="CDD" id="cd01650">
    <property type="entry name" value="RT_nLTR_like"/>
    <property type="match status" value="1"/>
</dbReference>
<dbReference type="Pfam" id="PF00078">
    <property type="entry name" value="RVT_1"/>
    <property type="match status" value="1"/>
</dbReference>
<dbReference type="PROSITE" id="PS50878">
    <property type="entry name" value="RT_POL"/>
    <property type="match status" value="1"/>
</dbReference>
<dbReference type="Proteomes" id="UP000596661">
    <property type="component" value="Chromosome 4"/>
</dbReference>